<dbReference type="GO" id="GO:0008654">
    <property type="term" value="P:phospholipid biosynthetic process"/>
    <property type="evidence" value="ECO:0007669"/>
    <property type="project" value="InterPro"/>
</dbReference>
<dbReference type="InterPro" id="IPR048254">
    <property type="entry name" value="CDP_ALCOHOL_P_TRANSF_CS"/>
</dbReference>
<dbReference type="OrthoDB" id="9796672at2"/>
<sequence>MIFQGRSILENVRSQGLDLIVLGVTYLGLWGAGIWMLSSLSTGEEWIAWAVSSLAFLGYAFGYLVYHLELNVPPGGDTRYPDLGWANRITMWRAGLLGGLFGLIFLISLQETVRWLAGVLYSLVALLDFVDGWVARRTHRSSRLGETLDMHWDSLGVLIASVLLVRMGQVSPLFVLVGLARFLYVAVIQWRERRGLPLAPLPSNPYRRFMAGIQMGLIAVLLFPVFSPPATTIAAWLWMIPFLTAFLRDGLYVSTAMDEQTDPLLRWGVLASLTRVGPWLFRLLTLISGIGLLFAFPDTPYLFWARTTLAGLGLMVLLGLMGRVTGIAWMMIAGFVLSFSSNHPVAWGALVGGFGLLMLGTGRLSVWSPEEWLIYHRAGETS</sequence>
<evidence type="ECO:0000256" key="2">
    <source>
        <dbReference type="RuleBase" id="RU003750"/>
    </source>
</evidence>
<dbReference type="GO" id="GO:0016020">
    <property type="term" value="C:membrane"/>
    <property type="evidence" value="ECO:0007669"/>
    <property type="project" value="InterPro"/>
</dbReference>
<dbReference type="InterPro" id="IPR043130">
    <property type="entry name" value="CDP-OH_PTrfase_TM_dom"/>
</dbReference>
<keyword evidence="3" id="KW-1133">Transmembrane helix</keyword>
<dbReference type="PROSITE" id="PS00379">
    <property type="entry name" value="CDP_ALCOHOL_P_TRANSF"/>
    <property type="match status" value="1"/>
</dbReference>
<dbReference type="HOGENOM" id="CLU_722884_0_0_0"/>
<dbReference type="GO" id="GO:0016780">
    <property type="term" value="F:phosphotransferase activity, for other substituted phosphate groups"/>
    <property type="evidence" value="ECO:0007669"/>
    <property type="project" value="InterPro"/>
</dbReference>
<accession>E8MY79</accession>
<feature type="transmembrane region" description="Helical" evidence="3">
    <location>
        <begin position="276"/>
        <end position="296"/>
    </location>
</feature>
<feature type="transmembrane region" description="Helical" evidence="3">
    <location>
        <begin position="89"/>
        <end position="109"/>
    </location>
</feature>
<dbReference type="EC" id="2.7.8.-" evidence="4"/>
<feature type="transmembrane region" description="Helical" evidence="3">
    <location>
        <begin position="345"/>
        <end position="366"/>
    </location>
</feature>
<dbReference type="RefSeq" id="WP_013560677.1">
    <property type="nucleotide sequence ID" value="NC_014960.1"/>
</dbReference>
<keyword evidence="5" id="KW-1185">Reference proteome</keyword>
<dbReference type="Proteomes" id="UP000008922">
    <property type="component" value="Chromosome"/>
</dbReference>
<keyword evidence="1 2" id="KW-0808">Transferase</keyword>
<name>E8MY79_ANATU</name>
<feature type="transmembrane region" description="Helical" evidence="3">
    <location>
        <begin position="171"/>
        <end position="188"/>
    </location>
</feature>
<feature type="transmembrane region" description="Helical" evidence="3">
    <location>
        <begin position="20"/>
        <end position="40"/>
    </location>
</feature>
<feature type="transmembrane region" description="Helical" evidence="3">
    <location>
        <begin position="209"/>
        <end position="227"/>
    </location>
</feature>
<gene>
    <name evidence="4" type="ordered locus">ANT_22840</name>
</gene>
<comment type="similarity">
    <text evidence="2">Belongs to the CDP-alcohol phosphatidyltransferase class-I family.</text>
</comment>
<feature type="transmembrane region" description="Helical" evidence="3">
    <location>
        <begin position="46"/>
        <end position="68"/>
    </location>
</feature>
<organism evidence="4 5">
    <name type="scientific">Anaerolinea thermophila (strain DSM 14523 / JCM 11388 / NBRC 100420 / UNI-1)</name>
    <dbReference type="NCBI Taxonomy" id="926569"/>
    <lineage>
        <taxon>Bacteria</taxon>
        <taxon>Bacillati</taxon>
        <taxon>Chloroflexota</taxon>
        <taxon>Anaerolineae</taxon>
        <taxon>Anaerolineales</taxon>
        <taxon>Anaerolineaceae</taxon>
        <taxon>Anaerolinea</taxon>
    </lineage>
</organism>
<protein>
    <submittedName>
        <fullName evidence="4">Phosphatidyltransferase</fullName>
        <ecNumber evidence="4">2.7.8.-</ecNumber>
    </submittedName>
</protein>
<feature type="transmembrane region" description="Helical" evidence="3">
    <location>
        <begin position="115"/>
        <end position="135"/>
    </location>
</feature>
<proteinExistence type="inferred from homology"/>
<dbReference type="InParanoid" id="E8MY79"/>
<evidence type="ECO:0000313" key="5">
    <source>
        <dbReference type="Proteomes" id="UP000008922"/>
    </source>
</evidence>
<evidence type="ECO:0000313" key="4">
    <source>
        <dbReference type="EMBL" id="BAJ64310.1"/>
    </source>
</evidence>
<evidence type="ECO:0000256" key="3">
    <source>
        <dbReference type="SAM" id="Phobius"/>
    </source>
</evidence>
<feature type="transmembrane region" description="Helical" evidence="3">
    <location>
        <begin position="308"/>
        <end position="333"/>
    </location>
</feature>
<evidence type="ECO:0000256" key="1">
    <source>
        <dbReference type="ARBA" id="ARBA00022679"/>
    </source>
</evidence>
<keyword evidence="3" id="KW-0812">Transmembrane</keyword>
<reference evidence="4 5" key="1">
    <citation type="submission" date="2010-12" db="EMBL/GenBank/DDBJ databases">
        <title>Whole genome sequence of Anaerolinea thermophila UNI-1.</title>
        <authorList>
            <person name="Narita-Yamada S."/>
            <person name="Kishi E."/>
            <person name="Watanabe Y."/>
            <person name="Takasaki K."/>
            <person name="Ankai A."/>
            <person name="Oguchi A."/>
            <person name="Fukui S."/>
            <person name="Takahashi M."/>
            <person name="Yashiro I."/>
            <person name="Hosoyama A."/>
            <person name="Sekiguchi Y."/>
            <person name="Hanada S."/>
            <person name="Fujita N."/>
        </authorList>
    </citation>
    <scope>NUCLEOTIDE SEQUENCE [LARGE SCALE GENOMIC DNA]</scope>
    <source>
        <strain evidence="5">DSM 14523 / JCM 11388 / NBRC 100420 / UNI-1</strain>
    </source>
</reference>
<dbReference type="InterPro" id="IPR000462">
    <property type="entry name" value="CDP-OH_P_trans"/>
</dbReference>
<dbReference type="KEGG" id="atm:ANT_22840"/>
<dbReference type="AlphaFoldDB" id="E8MY79"/>
<dbReference type="eggNOG" id="COG0558">
    <property type="taxonomic scope" value="Bacteria"/>
</dbReference>
<dbReference type="Pfam" id="PF01066">
    <property type="entry name" value="CDP-OH_P_transf"/>
    <property type="match status" value="1"/>
</dbReference>
<dbReference type="Gene3D" id="1.20.120.1760">
    <property type="match status" value="1"/>
</dbReference>
<dbReference type="EMBL" id="AP012029">
    <property type="protein sequence ID" value="BAJ64310.1"/>
    <property type="molecule type" value="Genomic_DNA"/>
</dbReference>
<dbReference type="STRING" id="926569.ANT_22840"/>
<keyword evidence="3" id="KW-0472">Membrane</keyword>